<dbReference type="InterPro" id="IPR011006">
    <property type="entry name" value="CheY-like_superfamily"/>
</dbReference>
<reference evidence="5 6" key="1">
    <citation type="journal article" date="2016" name="ISME J.">
        <title>Chasing the elusive Euryarchaeota class WSA2: genomes reveal a uniquely fastidious methyl-reducing methanogen.</title>
        <authorList>
            <person name="Nobu M.K."/>
            <person name="Narihiro T."/>
            <person name="Kuroda K."/>
            <person name="Mei R."/>
            <person name="Liu W.T."/>
        </authorList>
    </citation>
    <scope>NUCLEOTIDE SEQUENCE [LARGE SCALE GENOMIC DNA]</scope>
    <source>
        <strain evidence="5">U1lsi0528_Bin089</strain>
    </source>
</reference>
<dbReference type="InterPro" id="IPR001789">
    <property type="entry name" value="Sig_transdc_resp-reg_receiver"/>
</dbReference>
<evidence type="ECO:0000259" key="3">
    <source>
        <dbReference type="PROSITE" id="PS50110"/>
    </source>
</evidence>
<dbReference type="AlphaFoldDB" id="A0A150IGV9"/>
<evidence type="ECO:0000256" key="2">
    <source>
        <dbReference type="PROSITE-ProRule" id="PRU00169"/>
    </source>
</evidence>
<dbReference type="SUPFAM" id="SSF52172">
    <property type="entry name" value="CheY-like"/>
    <property type="match status" value="1"/>
</dbReference>
<evidence type="ECO:0000313" key="5">
    <source>
        <dbReference type="EMBL" id="KYC44279.1"/>
    </source>
</evidence>
<dbReference type="SMART" id="SM00448">
    <property type="entry name" value="REC"/>
    <property type="match status" value="1"/>
</dbReference>
<organism evidence="5 6">
    <name type="scientific">Candidatus Methanofastidiosum methylothiophilum</name>
    <dbReference type="NCBI Taxonomy" id="1705564"/>
    <lineage>
        <taxon>Archaea</taxon>
        <taxon>Methanobacteriati</taxon>
        <taxon>Methanobacteriota</taxon>
        <taxon>Stenosarchaea group</taxon>
        <taxon>Candidatus Methanofastidiosia</taxon>
        <taxon>Candidatus Methanofastidiosales</taxon>
        <taxon>Candidatus Methanofastidiosaceae</taxon>
        <taxon>Candidatus Methanofastidiosum</taxon>
    </lineage>
</organism>
<feature type="domain" description="Response regulatory" evidence="3">
    <location>
        <begin position="8"/>
        <end position="123"/>
    </location>
</feature>
<dbReference type="PANTHER" id="PTHR44591:SF3">
    <property type="entry name" value="RESPONSE REGULATORY DOMAIN-CONTAINING PROTEIN"/>
    <property type="match status" value="1"/>
</dbReference>
<comment type="caution">
    <text evidence="5">The sequence shown here is derived from an EMBL/GenBank/DDBJ whole genome shotgun (WGS) entry which is preliminary data.</text>
</comment>
<name>A0A150IGV9_9EURY</name>
<evidence type="ECO:0000259" key="4">
    <source>
        <dbReference type="PROSITE" id="PS50112"/>
    </source>
</evidence>
<evidence type="ECO:0000313" key="6">
    <source>
        <dbReference type="Proteomes" id="UP000075578"/>
    </source>
</evidence>
<sequence>MFNLTGKQILLVEDEVLIGLSTKKNLEKKGYNVIHACSPDKAISIIEENWKISLILMDIDLGTNVNGIMTAKKILERRDLPIVFVSSHTEPEIMSLTEEITSYGYVVKDSNIVAYDASIKMAYRLFVEKKQRETFSIYIQTALENANEPLFICDTHGDIVFLNKAYMTIQGLTDSKYVKLKFEDYSKEITVYSGSGEKLDEQNLASTRPLRGEAGDNVVLYVYNHSIKKVLVNYYSYAPIYNTMREIIGAYVKIGEGVDNPDKKLIKQIEKEMNRESKN</sequence>
<dbReference type="InterPro" id="IPR050595">
    <property type="entry name" value="Bact_response_regulator"/>
</dbReference>
<dbReference type="Pfam" id="PF00072">
    <property type="entry name" value="Response_reg"/>
    <property type="match status" value="1"/>
</dbReference>
<protein>
    <submittedName>
        <fullName evidence="5">Two-component response regulator</fullName>
    </submittedName>
</protein>
<proteinExistence type="predicted"/>
<dbReference type="InterPro" id="IPR000014">
    <property type="entry name" value="PAS"/>
</dbReference>
<dbReference type="EMBL" id="LNGD01000310">
    <property type="protein sequence ID" value="KYC44279.1"/>
    <property type="molecule type" value="Genomic_DNA"/>
</dbReference>
<dbReference type="Gene3D" id="3.30.450.20">
    <property type="entry name" value="PAS domain"/>
    <property type="match status" value="1"/>
</dbReference>
<dbReference type="Gene3D" id="3.40.50.2300">
    <property type="match status" value="1"/>
</dbReference>
<dbReference type="InterPro" id="IPR035965">
    <property type="entry name" value="PAS-like_dom_sf"/>
</dbReference>
<feature type="domain" description="PAS" evidence="4">
    <location>
        <begin position="139"/>
        <end position="178"/>
    </location>
</feature>
<dbReference type="PROSITE" id="PS50112">
    <property type="entry name" value="PAS"/>
    <property type="match status" value="1"/>
</dbReference>
<dbReference type="Proteomes" id="UP000075578">
    <property type="component" value="Unassembled WGS sequence"/>
</dbReference>
<dbReference type="PANTHER" id="PTHR44591">
    <property type="entry name" value="STRESS RESPONSE REGULATOR PROTEIN 1"/>
    <property type="match status" value="1"/>
</dbReference>
<keyword evidence="1 2" id="KW-0597">Phosphoprotein</keyword>
<dbReference type="GO" id="GO:0000160">
    <property type="term" value="P:phosphorelay signal transduction system"/>
    <property type="evidence" value="ECO:0007669"/>
    <property type="project" value="InterPro"/>
</dbReference>
<accession>A0A150IGV9</accession>
<evidence type="ECO:0000256" key="1">
    <source>
        <dbReference type="ARBA" id="ARBA00022553"/>
    </source>
</evidence>
<gene>
    <name evidence="5" type="ORF">AMQ74_01997</name>
</gene>
<dbReference type="SUPFAM" id="SSF55785">
    <property type="entry name" value="PYP-like sensor domain (PAS domain)"/>
    <property type="match status" value="1"/>
</dbReference>
<dbReference type="PROSITE" id="PS50110">
    <property type="entry name" value="RESPONSE_REGULATORY"/>
    <property type="match status" value="1"/>
</dbReference>
<feature type="modified residue" description="4-aspartylphosphate" evidence="2">
    <location>
        <position position="58"/>
    </location>
</feature>